<sequence>MSEFCSIYSGGTPSRNKTEYWNNGEFNWVKISDFDGKYLEKSQEKITKRGLEKSSAKLFPMGTILYTIFATLGEVAILNIEAATNQAIAGIIPDRNIIDINYFYYYLKSIKKKVVSEGRGVAQNNINLTMLKNISVPIPSINTQQKISITLDLTSKLIEKRKEQLTEMDRLIQSVFYEMFGDPNKTLPNNQIKLKDISKISTGNTPPRSESHNYGTYIEWIKTDNIISNSLYPTTADEYLSEEGMKKGRTVGENSILITCIAGSKKSIGKVVLMDRKVAFNQQINAITVNEETNSKYIYYALKFSKLRLEDYANDSMKKMINKSKLENFFIAKADLEKQNIFTDIAEQIEAQKRVMEESLKEMENNFNALMQKAFHDELFPD</sequence>
<organism evidence="6">
    <name type="scientific">bioreactor metagenome</name>
    <dbReference type="NCBI Taxonomy" id="1076179"/>
    <lineage>
        <taxon>unclassified sequences</taxon>
        <taxon>metagenomes</taxon>
        <taxon>ecological metagenomes</taxon>
    </lineage>
</organism>
<evidence type="ECO:0000313" key="6">
    <source>
        <dbReference type="EMBL" id="MPM35117.1"/>
    </source>
</evidence>
<dbReference type="InterPro" id="IPR044946">
    <property type="entry name" value="Restrct_endonuc_typeI_TRD_sf"/>
</dbReference>
<reference evidence="6" key="1">
    <citation type="submission" date="2019-08" db="EMBL/GenBank/DDBJ databases">
        <authorList>
            <person name="Kucharzyk K."/>
            <person name="Murdoch R.W."/>
            <person name="Higgins S."/>
            <person name="Loffler F."/>
        </authorList>
    </citation>
    <scope>NUCLEOTIDE SEQUENCE</scope>
</reference>
<keyword evidence="3" id="KW-0238">DNA-binding</keyword>
<evidence type="ECO:0000256" key="4">
    <source>
        <dbReference type="SAM" id="Coils"/>
    </source>
</evidence>
<comment type="caution">
    <text evidence="6">The sequence shown here is derived from an EMBL/GenBank/DDBJ whole genome shotgun (WGS) entry which is preliminary data.</text>
</comment>
<evidence type="ECO:0000256" key="1">
    <source>
        <dbReference type="ARBA" id="ARBA00010923"/>
    </source>
</evidence>
<dbReference type="InterPro" id="IPR052021">
    <property type="entry name" value="Type-I_RS_S_subunit"/>
</dbReference>
<dbReference type="Gene3D" id="3.90.220.20">
    <property type="entry name" value="DNA methylase specificity domains"/>
    <property type="match status" value="2"/>
</dbReference>
<proteinExistence type="inferred from homology"/>
<dbReference type="SUPFAM" id="SSF116734">
    <property type="entry name" value="DNA methylase specificity domain"/>
    <property type="match status" value="2"/>
</dbReference>
<dbReference type="CDD" id="cd17293">
    <property type="entry name" value="RMtype1_S_Ppo21ORF8840P_TRD1-CR1_like"/>
    <property type="match status" value="1"/>
</dbReference>
<feature type="domain" description="Type I restriction modification DNA specificity" evidence="5">
    <location>
        <begin position="2"/>
        <end position="166"/>
    </location>
</feature>
<evidence type="ECO:0000259" key="5">
    <source>
        <dbReference type="Pfam" id="PF01420"/>
    </source>
</evidence>
<dbReference type="PANTHER" id="PTHR30408:SF12">
    <property type="entry name" value="TYPE I RESTRICTION ENZYME MJAVIII SPECIFICITY SUBUNIT"/>
    <property type="match status" value="1"/>
</dbReference>
<dbReference type="GO" id="GO:0009307">
    <property type="term" value="P:DNA restriction-modification system"/>
    <property type="evidence" value="ECO:0007669"/>
    <property type="project" value="UniProtKB-KW"/>
</dbReference>
<name>A0A644Z3E3_9ZZZZ</name>
<dbReference type="EMBL" id="VSSQ01007183">
    <property type="protein sequence ID" value="MPM35117.1"/>
    <property type="molecule type" value="Genomic_DNA"/>
</dbReference>
<accession>A0A644Z3E3</accession>
<dbReference type="CDD" id="cd17296">
    <property type="entry name" value="RMtype1_S_MmaC5ORF1169P_TRD1-CR1_like"/>
    <property type="match status" value="1"/>
</dbReference>
<evidence type="ECO:0000256" key="3">
    <source>
        <dbReference type="ARBA" id="ARBA00023125"/>
    </source>
</evidence>
<keyword evidence="4" id="KW-0175">Coiled coil</keyword>
<dbReference type="Pfam" id="PF01420">
    <property type="entry name" value="Methylase_S"/>
    <property type="match status" value="2"/>
</dbReference>
<dbReference type="InterPro" id="IPR000055">
    <property type="entry name" value="Restrct_endonuc_typeI_TRD"/>
</dbReference>
<dbReference type="PANTHER" id="PTHR30408">
    <property type="entry name" value="TYPE-1 RESTRICTION ENZYME ECOKI SPECIFICITY PROTEIN"/>
    <property type="match status" value="1"/>
</dbReference>
<feature type="domain" description="Type I restriction modification DNA specificity" evidence="5">
    <location>
        <begin position="192"/>
        <end position="364"/>
    </location>
</feature>
<feature type="coiled-coil region" evidence="4">
    <location>
        <begin position="346"/>
        <end position="373"/>
    </location>
</feature>
<dbReference type="AlphaFoldDB" id="A0A644Z3E3"/>
<comment type="similarity">
    <text evidence="1">Belongs to the type-I restriction system S methylase family.</text>
</comment>
<dbReference type="GO" id="GO:0003677">
    <property type="term" value="F:DNA binding"/>
    <property type="evidence" value="ECO:0007669"/>
    <property type="project" value="UniProtKB-KW"/>
</dbReference>
<evidence type="ECO:0000256" key="2">
    <source>
        <dbReference type="ARBA" id="ARBA00022747"/>
    </source>
</evidence>
<protein>
    <recommendedName>
        <fullName evidence="5">Type I restriction modification DNA specificity domain-containing protein</fullName>
    </recommendedName>
</protein>
<gene>
    <name evidence="6" type="ORF">SDC9_81707</name>
</gene>
<keyword evidence="2" id="KW-0680">Restriction system</keyword>